<reference evidence="1 2" key="1">
    <citation type="journal article" date="2015" name="Genome Announc.">
        <title>Draft Genome Sequence of Cyanobacterium Hassallia byssoidea Strain VB512170, Isolated from Monuments in India.</title>
        <authorList>
            <person name="Singh D."/>
            <person name="Chandrababunaidu M.M."/>
            <person name="Panda A."/>
            <person name="Sen D."/>
            <person name="Bhattacharyya S."/>
            <person name="Adhikary S.P."/>
            <person name="Tripathy S."/>
        </authorList>
    </citation>
    <scope>NUCLEOTIDE SEQUENCE [LARGE SCALE GENOMIC DNA]</scope>
    <source>
        <strain evidence="1 2">VB512170</strain>
    </source>
</reference>
<keyword evidence="2" id="KW-1185">Reference proteome</keyword>
<proteinExistence type="predicted"/>
<protein>
    <submittedName>
        <fullName evidence="1">Uncharacterized protein</fullName>
    </submittedName>
</protein>
<accession>A0A846HDB2</accession>
<evidence type="ECO:0000313" key="1">
    <source>
        <dbReference type="EMBL" id="NEU74789.1"/>
    </source>
</evidence>
<gene>
    <name evidence="1" type="ORF">PI95_020075</name>
</gene>
<name>A0A846HDB2_9CYAN</name>
<evidence type="ECO:0000313" key="2">
    <source>
        <dbReference type="Proteomes" id="UP000031549"/>
    </source>
</evidence>
<dbReference type="AlphaFoldDB" id="A0A846HDB2"/>
<comment type="caution">
    <text evidence="1">The sequence shown here is derived from an EMBL/GenBank/DDBJ whole genome shotgun (WGS) entry which is preliminary data.</text>
</comment>
<organism evidence="1 2">
    <name type="scientific">Hassallia byssoidea VB512170</name>
    <dbReference type="NCBI Taxonomy" id="1304833"/>
    <lineage>
        <taxon>Bacteria</taxon>
        <taxon>Bacillati</taxon>
        <taxon>Cyanobacteriota</taxon>
        <taxon>Cyanophyceae</taxon>
        <taxon>Nostocales</taxon>
        <taxon>Tolypothrichaceae</taxon>
        <taxon>Hassallia</taxon>
    </lineage>
</organism>
<dbReference type="Proteomes" id="UP000031549">
    <property type="component" value="Unassembled WGS sequence"/>
</dbReference>
<dbReference type="RefSeq" id="WP_163519036.1">
    <property type="nucleotide sequence ID" value="NZ_JTCM02000050.1"/>
</dbReference>
<dbReference type="EMBL" id="JTCM02000050">
    <property type="protein sequence ID" value="NEU74789.1"/>
    <property type="molecule type" value="Genomic_DNA"/>
</dbReference>
<sequence length="86" mass="9950">MSPTSWTRLQNQYSKSIAQTYGLSIDPLLRLHADWLCDIRKTEQRLEGEIAKLLADDCFKVYNFIFDLFGFGLRVREALAKSHLSV</sequence>